<dbReference type="STRING" id="48709.A0A1D2MJ96"/>
<dbReference type="AlphaFoldDB" id="A0A1D2MJ96"/>
<protein>
    <submittedName>
        <fullName evidence="4">DBH-like monooxygenase protein 1</fullName>
    </submittedName>
</protein>
<dbReference type="Pfam" id="PF03712">
    <property type="entry name" value="Cu2_monoox_C"/>
    <property type="match status" value="1"/>
</dbReference>
<dbReference type="PANTHER" id="PTHR10157:SF23">
    <property type="entry name" value="MOXD1 HOMOLOG 1"/>
    <property type="match status" value="1"/>
</dbReference>
<dbReference type="Proteomes" id="UP000094527">
    <property type="component" value="Unassembled WGS sequence"/>
</dbReference>
<dbReference type="EMBL" id="LJIJ01001131">
    <property type="protein sequence ID" value="ODM92864.1"/>
    <property type="molecule type" value="Genomic_DNA"/>
</dbReference>
<dbReference type="GO" id="GO:0004500">
    <property type="term" value="F:dopamine beta-monooxygenase activity"/>
    <property type="evidence" value="ECO:0007669"/>
    <property type="project" value="InterPro"/>
</dbReference>
<feature type="domain" description="Copper type II ascorbate-dependent monooxygenase C-terminal" evidence="3">
    <location>
        <begin position="84"/>
        <end position="136"/>
    </location>
</feature>
<evidence type="ECO:0000259" key="3">
    <source>
        <dbReference type="Pfam" id="PF03712"/>
    </source>
</evidence>
<keyword evidence="4" id="KW-0560">Oxidoreductase</keyword>
<evidence type="ECO:0000313" key="5">
    <source>
        <dbReference type="Proteomes" id="UP000094527"/>
    </source>
</evidence>
<dbReference type="OrthoDB" id="19261at2759"/>
<dbReference type="InterPro" id="IPR024548">
    <property type="entry name" value="Cu2_monoox_C"/>
</dbReference>
<feature type="region of interest" description="Disordered" evidence="2">
    <location>
        <begin position="235"/>
        <end position="276"/>
    </location>
</feature>
<keyword evidence="4" id="KW-0503">Monooxygenase</keyword>
<sequence length="276" mass="31449">MLETHYDNPNQLSNLRVSVTLETYYTKRLRMLWIGEWSPAATSILVPPNSLSHVTMGHCAPGCTTRWLDKEINVFAFLLHTHLAGCVYETTNTNGSVVEGGFSTRQEMCDALMYYYNRIPGMSFCLSEIKTEAYYNLLGIQNVTWDASRKDMAITSPPQFAGLTMQDYADNHIEWDIRMREEIQRYHKFEPHTVICPSAYPDPITEEEEEDLDNGGKILRYSGNGEISLISKHSGWREPSQNIDENDVRSGDVHISALPQGVTRYRRPPQCTSRSG</sequence>
<keyword evidence="5" id="KW-1185">Reference proteome</keyword>
<reference evidence="4 5" key="1">
    <citation type="journal article" date="2016" name="Genome Biol. Evol.">
        <title>Gene Family Evolution Reflects Adaptation to Soil Environmental Stressors in the Genome of the Collembolan Orchesella cincta.</title>
        <authorList>
            <person name="Faddeeva-Vakhrusheva A."/>
            <person name="Derks M.F."/>
            <person name="Anvar S.Y."/>
            <person name="Agamennone V."/>
            <person name="Suring W."/>
            <person name="Smit S."/>
            <person name="van Straalen N.M."/>
            <person name="Roelofs D."/>
        </authorList>
    </citation>
    <scope>NUCLEOTIDE SEQUENCE [LARGE SCALE GENOMIC DNA]</scope>
    <source>
        <tissue evidence="4">Mixed pool</tissue>
    </source>
</reference>
<evidence type="ECO:0000256" key="2">
    <source>
        <dbReference type="SAM" id="MobiDB-lite"/>
    </source>
</evidence>
<name>A0A1D2MJ96_ORCCI</name>
<dbReference type="PANTHER" id="PTHR10157">
    <property type="entry name" value="DOPAMINE BETA HYDROXYLASE RELATED"/>
    <property type="match status" value="1"/>
</dbReference>
<accession>A0A1D2MJ96</accession>
<dbReference type="SUPFAM" id="SSF49742">
    <property type="entry name" value="PHM/PNGase F"/>
    <property type="match status" value="1"/>
</dbReference>
<comment type="caution">
    <text evidence="4">The sequence shown here is derived from an EMBL/GenBank/DDBJ whole genome shotgun (WGS) entry which is preliminary data.</text>
</comment>
<evidence type="ECO:0000256" key="1">
    <source>
        <dbReference type="ARBA" id="ARBA00023157"/>
    </source>
</evidence>
<organism evidence="4 5">
    <name type="scientific">Orchesella cincta</name>
    <name type="common">Springtail</name>
    <name type="synonym">Podura cincta</name>
    <dbReference type="NCBI Taxonomy" id="48709"/>
    <lineage>
        <taxon>Eukaryota</taxon>
        <taxon>Metazoa</taxon>
        <taxon>Ecdysozoa</taxon>
        <taxon>Arthropoda</taxon>
        <taxon>Hexapoda</taxon>
        <taxon>Collembola</taxon>
        <taxon>Entomobryomorpha</taxon>
        <taxon>Entomobryoidea</taxon>
        <taxon>Orchesellidae</taxon>
        <taxon>Orchesellinae</taxon>
        <taxon>Orchesella</taxon>
    </lineage>
</organism>
<gene>
    <name evidence="4" type="ORF">Ocin01_13814</name>
</gene>
<dbReference type="InterPro" id="IPR008977">
    <property type="entry name" value="PHM/PNGase_F_dom_sf"/>
</dbReference>
<dbReference type="InterPro" id="IPR014784">
    <property type="entry name" value="Cu2_ascorb_mOase-like_C"/>
</dbReference>
<proteinExistence type="predicted"/>
<keyword evidence="1" id="KW-1015">Disulfide bond</keyword>
<evidence type="ECO:0000313" key="4">
    <source>
        <dbReference type="EMBL" id="ODM92864.1"/>
    </source>
</evidence>
<dbReference type="Gene3D" id="2.60.120.230">
    <property type="match status" value="1"/>
</dbReference>
<dbReference type="InterPro" id="IPR000945">
    <property type="entry name" value="DBH-like"/>
</dbReference>